<gene>
    <name evidence="1" type="ORF">Rsw2DRAFT_1008</name>
</gene>
<name>C8RYY0_9RHOB</name>
<comment type="caution">
    <text evidence="1">The sequence shown here is derived from an EMBL/GenBank/DDBJ whole genome shotgun (WGS) entry which is preliminary data.</text>
</comment>
<dbReference type="OrthoDB" id="3225333at2"/>
<evidence type="ECO:0000313" key="1">
    <source>
        <dbReference type="EMBL" id="EEW25937.1"/>
    </source>
</evidence>
<dbReference type="Proteomes" id="UP000010121">
    <property type="component" value="Unassembled WGS sequence"/>
</dbReference>
<protein>
    <submittedName>
        <fullName evidence="1">Uncharacterized protein</fullName>
    </submittedName>
</protein>
<organism evidence="1 2">
    <name type="scientific">Rhodobacter ferrooxidans</name>
    <dbReference type="NCBI Taxonomy" id="371731"/>
    <lineage>
        <taxon>Bacteria</taxon>
        <taxon>Pseudomonadati</taxon>
        <taxon>Pseudomonadota</taxon>
        <taxon>Alphaproteobacteria</taxon>
        <taxon>Rhodobacterales</taxon>
        <taxon>Rhodobacter group</taxon>
        <taxon>Rhodobacter</taxon>
    </lineage>
</organism>
<dbReference type="STRING" id="371731.Rsw2DRAFT_1008"/>
<evidence type="ECO:0000313" key="2">
    <source>
        <dbReference type="Proteomes" id="UP000010121"/>
    </source>
</evidence>
<accession>C8RYY0</accession>
<reference evidence="1 2" key="1">
    <citation type="submission" date="2009-08" db="EMBL/GenBank/DDBJ databases">
        <title>The draft genome of Rhodobacter sp. SW2.</title>
        <authorList>
            <consortium name="US DOE Joint Genome Institute (JGI-PGF)"/>
            <person name="Lucas S."/>
            <person name="Copeland A."/>
            <person name="Lapidus A."/>
            <person name="Glavina del Rio T."/>
            <person name="Tice H."/>
            <person name="Bruce D."/>
            <person name="Goodwin L."/>
            <person name="Pitluck S."/>
            <person name="Larimer F."/>
            <person name="Land M.L."/>
            <person name="Hauser L."/>
            <person name="Emerson D."/>
        </authorList>
    </citation>
    <scope>NUCLEOTIDE SEQUENCE [LARGE SCALE GENOMIC DNA]</scope>
    <source>
        <strain evidence="1 2">SW2</strain>
    </source>
</reference>
<dbReference type="eggNOG" id="ENOG502ZVZ9">
    <property type="taxonomic scope" value="Bacteria"/>
</dbReference>
<proteinExistence type="predicted"/>
<dbReference type="AlphaFoldDB" id="C8RYY0"/>
<sequence>MINPTAFGPADIALLTRLGALSEDLRGIACTLARLGVRWRRAEPARCAGWIDAVEPHPFYKLGQVMFDLLEWEDFMLDEAAPPASAQRLLDVAGRLLAQAGVQITQVTLPADLPPLEAGFYLYRDVVLGLIWLAITGVPGN</sequence>
<keyword evidence="2" id="KW-1185">Reference proteome</keyword>
<dbReference type="EMBL" id="ACYY01000005">
    <property type="protein sequence ID" value="EEW25937.1"/>
    <property type="molecule type" value="Genomic_DNA"/>
</dbReference>
<dbReference type="RefSeq" id="WP_008028704.1">
    <property type="nucleotide sequence ID" value="NZ_ACYY01000005.1"/>
</dbReference>